<accession>A0A5S9F1I1</accession>
<reference evidence="2 3" key="1">
    <citation type="submission" date="2019-08" db="EMBL/GenBank/DDBJ databases">
        <title>Complete genome sequence of Candidatus Uab amorphum.</title>
        <authorList>
            <person name="Shiratori T."/>
            <person name="Suzuki S."/>
            <person name="Kakizawa Y."/>
            <person name="Ishida K."/>
        </authorList>
    </citation>
    <scope>NUCLEOTIDE SEQUENCE [LARGE SCALE GENOMIC DNA]</scope>
    <source>
        <strain evidence="2 3">SRT547</strain>
    </source>
</reference>
<protein>
    <submittedName>
        <fullName evidence="2">MBL fold metallo-hydrolase</fullName>
    </submittedName>
</protein>
<gene>
    <name evidence="2" type="ORF">UABAM_00939</name>
</gene>
<dbReference type="InterPro" id="IPR001279">
    <property type="entry name" value="Metallo-B-lactamas"/>
</dbReference>
<evidence type="ECO:0000259" key="1">
    <source>
        <dbReference type="SMART" id="SM00849"/>
    </source>
</evidence>
<evidence type="ECO:0000313" key="2">
    <source>
        <dbReference type="EMBL" id="BBM82596.1"/>
    </source>
</evidence>
<dbReference type="InterPro" id="IPR036866">
    <property type="entry name" value="RibonucZ/Hydroxyglut_hydro"/>
</dbReference>
<organism evidence="2 3">
    <name type="scientific">Uabimicrobium amorphum</name>
    <dbReference type="NCBI Taxonomy" id="2596890"/>
    <lineage>
        <taxon>Bacteria</taxon>
        <taxon>Pseudomonadati</taxon>
        <taxon>Planctomycetota</taxon>
        <taxon>Candidatus Uabimicrobiia</taxon>
        <taxon>Candidatus Uabimicrobiales</taxon>
        <taxon>Candidatus Uabimicrobiaceae</taxon>
        <taxon>Candidatus Uabimicrobium</taxon>
    </lineage>
</organism>
<dbReference type="AlphaFoldDB" id="A0A5S9F1I1"/>
<dbReference type="GO" id="GO:0042781">
    <property type="term" value="F:3'-tRNA processing endoribonuclease activity"/>
    <property type="evidence" value="ECO:0007669"/>
    <property type="project" value="TreeGrafter"/>
</dbReference>
<dbReference type="EMBL" id="AP019860">
    <property type="protein sequence ID" value="BBM82596.1"/>
    <property type="molecule type" value="Genomic_DNA"/>
</dbReference>
<dbReference type="RefSeq" id="WP_151966832.1">
    <property type="nucleotide sequence ID" value="NZ_AP019860.1"/>
</dbReference>
<dbReference type="PANTHER" id="PTHR46018">
    <property type="entry name" value="ZINC PHOSPHODIESTERASE ELAC PROTEIN 1"/>
    <property type="match status" value="1"/>
</dbReference>
<evidence type="ECO:0000313" key="3">
    <source>
        <dbReference type="Proteomes" id="UP000326354"/>
    </source>
</evidence>
<dbReference type="Gene3D" id="3.60.15.10">
    <property type="entry name" value="Ribonuclease Z/Hydroxyacylglutathione hydrolase-like"/>
    <property type="match status" value="1"/>
</dbReference>
<dbReference type="Pfam" id="PF23023">
    <property type="entry name" value="Anti-Pycsar_Apyc1"/>
    <property type="match status" value="1"/>
</dbReference>
<feature type="domain" description="Metallo-beta-lactamase" evidence="1">
    <location>
        <begin position="20"/>
        <end position="200"/>
    </location>
</feature>
<dbReference type="OrthoDB" id="9800940at2"/>
<dbReference type="KEGG" id="uam:UABAM_00939"/>
<name>A0A5S9F1I1_UABAM</name>
<dbReference type="PANTHER" id="PTHR46018:SF7">
    <property type="entry name" value="RIBONUCLEASE Z"/>
    <property type="match status" value="1"/>
</dbReference>
<keyword evidence="3" id="KW-1185">Reference proteome</keyword>
<dbReference type="SUPFAM" id="SSF56281">
    <property type="entry name" value="Metallo-hydrolase/oxidoreductase"/>
    <property type="match status" value="1"/>
</dbReference>
<keyword evidence="2" id="KW-0378">Hydrolase</keyword>
<dbReference type="Proteomes" id="UP000326354">
    <property type="component" value="Chromosome"/>
</dbReference>
<proteinExistence type="predicted"/>
<dbReference type="SMART" id="SM00849">
    <property type="entry name" value="Lactamase_B"/>
    <property type="match status" value="1"/>
</dbReference>
<sequence length="248" mass="28198">MSVKITFLGTGDASNSGGRAQQALLLTTSNFTLLVDCGANTLQRLQKMQIDPNTIDAVLFTHFHADHFLGTVHLDLSLIFDFPRKRNLLYLGPVGLKERCQQLFSLSYPRLYPNDNFVREMVEYAPHQKYTILDNKAIVETFPMEHAPESLGYRISIGGKCIAITGDTQWHDGIVDLAKDSDCLICECFHYKKPQPRIGHCSYEEIHENSTRIDTKKIILLHAHREVLEHREKVDFTIANDGDILDIE</sequence>